<gene>
    <name evidence="6" type="ORF">AYBTSS11_LOCUS26112</name>
</gene>
<dbReference type="AlphaFoldDB" id="A0AA86T8R8"/>
<dbReference type="InterPro" id="IPR055495">
    <property type="entry name" value="CWD_DUF7067"/>
</dbReference>
<feature type="transmembrane region" description="Helical" evidence="3">
    <location>
        <begin position="202"/>
        <end position="221"/>
    </location>
</feature>
<evidence type="ECO:0000256" key="1">
    <source>
        <dbReference type="ARBA" id="ARBA00022723"/>
    </source>
</evidence>
<evidence type="ECO:0000256" key="2">
    <source>
        <dbReference type="ARBA" id="ARBA00023277"/>
    </source>
</evidence>
<proteinExistence type="predicted"/>
<feature type="non-terminal residue" evidence="6">
    <location>
        <position position="269"/>
    </location>
</feature>
<keyword evidence="2" id="KW-0119">Carbohydrate metabolism</keyword>
<dbReference type="Proteomes" id="UP001189624">
    <property type="component" value="Chromosome 9"/>
</dbReference>
<keyword evidence="7" id="KW-1185">Reference proteome</keyword>
<dbReference type="Pfam" id="PF23229">
    <property type="entry name" value="DUF7067"/>
    <property type="match status" value="1"/>
</dbReference>
<evidence type="ECO:0000259" key="5">
    <source>
        <dbReference type="Pfam" id="PF23229"/>
    </source>
</evidence>
<evidence type="ECO:0000256" key="3">
    <source>
        <dbReference type="SAM" id="Phobius"/>
    </source>
</evidence>
<dbReference type="InterPro" id="IPR056301">
    <property type="entry name" value="GWD-like_N_Ig"/>
</dbReference>
<dbReference type="PANTHER" id="PTHR46999:SF4">
    <property type="entry name" value="ALPHA-GLUCAN WATER DIKINASE 2"/>
    <property type="match status" value="1"/>
</dbReference>
<protein>
    <submittedName>
        <fullName evidence="6">Uncharacterized protein</fullName>
    </submittedName>
</protein>
<organism evidence="6 7">
    <name type="scientific">Sphenostylis stenocarpa</name>
    <dbReference type="NCBI Taxonomy" id="92480"/>
    <lineage>
        <taxon>Eukaryota</taxon>
        <taxon>Viridiplantae</taxon>
        <taxon>Streptophyta</taxon>
        <taxon>Embryophyta</taxon>
        <taxon>Tracheophyta</taxon>
        <taxon>Spermatophyta</taxon>
        <taxon>Magnoliopsida</taxon>
        <taxon>eudicotyledons</taxon>
        <taxon>Gunneridae</taxon>
        <taxon>Pentapetalae</taxon>
        <taxon>rosids</taxon>
        <taxon>fabids</taxon>
        <taxon>Fabales</taxon>
        <taxon>Fabaceae</taxon>
        <taxon>Papilionoideae</taxon>
        <taxon>50 kb inversion clade</taxon>
        <taxon>NPAAA clade</taxon>
        <taxon>indigoferoid/millettioid clade</taxon>
        <taxon>Phaseoleae</taxon>
        <taxon>Sphenostylis</taxon>
    </lineage>
</organism>
<feature type="domain" description="Alpha-glucan water dikinase-like N-terminal Ig-like" evidence="4">
    <location>
        <begin position="21"/>
        <end position="63"/>
    </location>
</feature>
<accession>A0AA86T8R8</accession>
<dbReference type="GO" id="GO:0046872">
    <property type="term" value="F:metal ion binding"/>
    <property type="evidence" value="ECO:0007669"/>
    <property type="project" value="UniProtKB-KW"/>
</dbReference>
<evidence type="ECO:0000313" key="7">
    <source>
        <dbReference type="Proteomes" id="UP001189624"/>
    </source>
</evidence>
<keyword evidence="1" id="KW-0479">Metal-binding</keyword>
<dbReference type="PANTHER" id="PTHR46999">
    <property type="entry name" value="ALPHA-GLUCAN WATER DIKINASE 1, CHLOROPLASTIC-RELATED"/>
    <property type="match status" value="1"/>
</dbReference>
<name>A0AA86T8R8_9FABA</name>
<evidence type="ECO:0000259" key="4">
    <source>
        <dbReference type="Pfam" id="PF23166"/>
    </source>
</evidence>
<reference evidence="6" key="1">
    <citation type="submission" date="2023-10" db="EMBL/GenBank/DDBJ databases">
        <authorList>
            <person name="Domelevo Entfellner J.-B."/>
        </authorList>
    </citation>
    <scope>NUCLEOTIDE SEQUENCE</scope>
</reference>
<keyword evidence="3" id="KW-0472">Membrane</keyword>
<dbReference type="Pfam" id="PF23166">
    <property type="entry name" value="Ig_N_CWD1"/>
    <property type="match status" value="1"/>
</dbReference>
<feature type="domain" description="DUF7067" evidence="5">
    <location>
        <begin position="81"/>
        <end position="130"/>
    </location>
</feature>
<evidence type="ECO:0000313" key="6">
    <source>
        <dbReference type="EMBL" id="CAJ1974045.1"/>
    </source>
</evidence>
<dbReference type="EMBL" id="OY731406">
    <property type="protein sequence ID" value="CAJ1974045.1"/>
    <property type="molecule type" value="Genomic_DNA"/>
</dbReference>
<keyword evidence="3" id="KW-1133">Transmembrane helix</keyword>
<dbReference type="Gramene" id="rna-AYBTSS11_LOCUS26112">
    <property type="protein sequence ID" value="CAJ1974045.1"/>
    <property type="gene ID" value="gene-AYBTSS11_LOCUS26112"/>
</dbReference>
<keyword evidence="3" id="KW-0812">Transmembrane</keyword>
<sequence>MAIIDTSEDGMLKIFMHDLQNGQIYILIIELRDPSIHAIEFVLKDDSHDRWLKLNHINFQIEIPASDAPVIISHSDSSTPKDLIDHRANSQWEGRPVSLSQQHKQHYDNALTELPNHLSKGIILNKSWNSYPTGGIKPVNDNRDKLRSCMQYSYLRKYNIEDWLQKHSEGNAKGTTSTAAVVENFIGGTYAMSRRIYHVHNYEIVVSFLVIILVKLTGLVLRCFTGVYVNTVQVRGWCHPKRYGQKTRNWFQGHVKAILRLSFRRIDPQ</sequence>